<evidence type="ECO:0000313" key="2">
    <source>
        <dbReference type="Proteomes" id="UP000010523"/>
    </source>
</evidence>
<protein>
    <recommendedName>
        <fullName evidence="3">Fur-regulated basic protein FbpA</fullName>
    </recommendedName>
</protein>
<keyword evidence="2" id="KW-1185">Reference proteome</keyword>
<dbReference type="OrthoDB" id="2974077at2"/>
<dbReference type="InterPro" id="IPR025072">
    <property type="entry name" value="Fur_reg_FbpA"/>
</dbReference>
<gene>
    <name evidence="1" type="ORF">PB1_11974</name>
</gene>
<accession>I3DVK6</accession>
<comment type="caution">
    <text evidence="1">The sequence shown here is derived from an EMBL/GenBank/DDBJ whole genome shotgun (WGS) entry which is preliminary data.</text>
</comment>
<dbReference type="EMBL" id="AFEU01000003">
    <property type="protein sequence ID" value="EIJ78277.1"/>
    <property type="molecule type" value="Genomic_DNA"/>
</dbReference>
<organism evidence="1 2">
    <name type="scientific">Bacillus methanolicus PB1</name>
    <dbReference type="NCBI Taxonomy" id="997296"/>
    <lineage>
        <taxon>Bacteria</taxon>
        <taxon>Bacillati</taxon>
        <taxon>Bacillota</taxon>
        <taxon>Bacilli</taxon>
        <taxon>Bacillales</taxon>
        <taxon>Bacillaceae</taxon>
        <taxon>Bacillus</taxon>
    </lineage>
</organism>
<proteinExistence type="predicted"/>
<sequence length="52" mass="6088">MATILQEAIKKRKGFLISFLVNSGRYIGDLHYLNRLTLSELEKEYRDLMKNG</sequence>
<dbReference type="AlphaFoldDB" id="I3DVK6"/>
<dbReference type="RefSeq" id="WP_004436605.1">
    <property type="nucleotide sequence ID" value="NZ_AFEU01000003.1"/>
</dbReference>
<dbReference type="PATRIC" id="fig|997296.3.peg.2522"/>
<evidence type="ECO:0000313" key="1">
    <source>
        <dbReference type="EMBL" id="EIJ78277.1"/>
    </source>
</evidence>
<dbReference type="Pfam" id="PF13076">
    <property type="entry name" value="Fur_reg_FbpA"/>
    <property type="match status" value="1"/>
</dbReference>
<name>I3DVK6_BACMT</name>
<evidence type="ECO:0008006" key="3">
    <source>
        <dbReference type="Google" id="ProtNLM"/>
    </source>
</evidence>
<dbReference type="Proteomes" id="UP000010523">
    <property type="component" value="Unassembled WGS sequence"/>
</dbReference>
<reference evidence="1 2" key="1">
    <citation type="journal article" date="2012" name="Appl. Environ. Microbiol.">
        <title>Genome Sequence of Thermotolerant Bacillus methanolicus: Features and Regulation Related to Methylotrophy and Production of L-Lysine and L-Glutamate from Methanol.</title>
        <authorList>
            <person name="Heggeset T.M."/>
            <person name="Krog A."/>
            <person name="Balzer S."/>
            <person name="Wentzel A."/>
            <person name="Ellingsen T.E."/>
            <person name="Brautaset T."/>
        </authorList>
    </citation>
    <scope>NUCLEOTIDE SEQUENCE [LARGE SCALE GENOMIC DNA]</scope>
    <source>
        <strain evidence="1 2">PB1</strain>
    </source>
</reference>
<dbReference type="STRING" id="997296.PB1_11974"/>